<comment type="caution">
    <text evidence="3">The sequence shown here is derived from an EMBL/GenBank/DDBJ whole genome shotgun (WGS) entry which is preliminary data.</text>
</comment>
<evidence type="ECO:0000256" key="1">
    <source>
        <dbReference type="PIRSR" id="PIRSR021331-1"/>
    </source>
</evidence>
<evidence type="ECO:0000313" key="3">
    <source>
        <dbReference type="EMBL" id="MYL19531.1"/>
    </source>
</evidence>
<dbReference type="Pfam" id="PF07615">
    <property type="entry name" value="Ykof"/>
    <property type="match status" value="2"/>
</dbReference>
<reference evidence="3 4" key="1">
    <citation type="submission" date="2019-11" db="EMBL/GenBank/DDBJ databases">
        <title>Genome sequences of 17 halophilic strains isolated from different environments.</title>
        <authorList>
            <person name="Furrow R.E."/>
        </authorList>
    </citation>
    <scope>NUCLEOTIDE SEQUENCE [LARGE SCALE GENOMIC DNA]</scope>
    <source>
        <strain evidence="3 4">22511_23_Filter</strain>
    </source>
</reference>
<feature type="domain" description="Thiamin/hydroxymethyl pyrimidine-binding YkoF putative" evidence="2">
    <location>
        <begin position="116"/>
        <end position="194"/>
    </location>
</feature>
<gene>
    <name evidence="3" type="ORF">GLW04_06475</name>
</gene>
<dbReference type="AlphaFoldDB" id="A0A845DPJ0"/>
<sequence length="200" mass="21743">MNHVCGTSKIAGCSFSIHPMSEDFAEIILDSLKKVDTSKVWLDTDDVTTTIRGRLEHIFDVTKAILLQVSKSGVHAALQATYSIGCPGDSNGDTCPDESLDRMNEDSSRFIHQHLSAKFSLYPMGGGSYMDTIYTQIEAMKSKGVQVTPAHYSTRLDGDTHTVFKGLEDVFRATEASGSSHTVMTVTVSVNSPSTKEVES</sequence>
<feature type="domain" description="Thiamin/hydroxymethyl pyrimidine-binding YkoF putative" evidence="2">
    <location>
        <begin position="10"/>
        <end position="89"/>
    </location>
</feature>
<dbReference type="RefSeq" id="WP_160835911.1">
    <property type="nucleotide sequence ID" value="NZ_WMET01000001.1"/>
</dbReference>
<name>A0A845DPJ0_9BACI</name>
<dbReference type="GO" id="GO:0030975">
    <property type="term" value="F:thiamine binding"/>
    <property type="evidence" value="ECO:0007669"/>
    <property type="project" value="InterPro"/>
</dbReference>
<dbReference type="PIRSF" id="PIRSF021331">
    <property type="entry name" value="YkoF"/>
    <property type="match status" value="1"/>
</dbReference>
<proteinExistence type="predicted"/>
<protein>
    <submittedName>
        <fullName evidence="3">Thiamine-binding protein</fullName>
    </submittedName>
</protein>
<dbReference type="EMBL" id="WMET01000001">
    <property type="protein sequence ID" value="MYL19531.1"/>
    <property type="molecule type" value="Genomic_DNA"/>
</dbReference>
<dbReference type="SUPFAM" id="SSF89957">
    <property type="entry name" value="MTH1187/YkoF-like"/>
    <property type="match status" value="1"/>
</dbReference>
<evidence type="ECO:0000259" key="2">
    <source>
        <dbReference type="Pfam" id="PF07615"/>
    </source>
</evidence>
<dbReference type="InterPro" id="IPR011522">
    <property type="entry name" value="Thiamin/HMP-bd_put_YkoF"/>
</dbReference>
<dbReference type="Gene3D" id="3.30.70.930">
    <property type="match status" value="2"/>
</dbReference>
<evidence type="ECO:0000313" key="4">
    <source>
        <dbReference type="Proteomes" id="UP000460949"/>
    </source>
</evidence>
<accession>A0A845DPJ0</accession>
<dbReference type="InterPro" id="IPR029756">
    <property type="entry name" value="MTH1187/YkoF-like"/>
</dbReference>
<organism evidence="3 4">
    <name type="scientific">Halobacillus litoralis</name>
    <dbReference type="NCBI Taxonomy" id="45668"/>
    <lineage>
        <taxon>Bacteria</taxon>
        <taxon>Bacillati</taxon>
        <taxon>Bacillota</taxon>
        <taxon>Bacilli</taxon>
        <taxon>Bacillales</taxon>
        <taxon>Bacillaceae</taxon>
        <taxon>Halobacillus</taxon>
    </lineage>
</organism>
<feature type="binding site" evidence="1">
    <location>
        <position position="49"/>
    </location>
    <ligand>
        <name>thiamine</name>
        <dbReference type="ChEBI" id="CHEBI:18385"/>
    </ligand>
</feature>
<dbReference type="Proteomes" id="UP000460949">
    <property type="component" value="Unassembled WGS sequence"/>
</dbReference>
<dbReference type="InterPro" id="IPR015835">
    <property type="entry name" value="HMP/thiamine-bd"/>
</dbReference>
<feature type="binding site" evidence="1">
    <location>
        <position position="17"/>
    </location>
    <ligand>
        <name>thiamine</name>
        <dbReference type="ChEBI" id="CHEBI:18385"/>
    </ligand>
</feature>